<evidence type="ECO:0000313" key="3">
    <source>
        <dbReference type="Proteomes" id="UP001180020"/>
    </source>
</evidence>
<organism evidence="2 3">
    <name type="scientific">Acorus calamus</name>
    <name type="common">Sweet flag</name>
    <dbReference type="NCBI Taxonomy" id="4465"/>
    <lineage>
        <taxon>Eukaryota</taxon>
        <taxon>Viridiplantae</taxon>
        <taxon>Streptophyta</taxon>
        <taxon>Embryophyta</taxon>
        <taxon>Tracheophyta</taxon>
        <taxon>Spermatophyta</taxon>
        <taxon>Magnoliopsida</taxon>
        <taxon>Liliopsida</taxon>
        <taxon>Acoraceae</taxon>
        <taxon>Acorus</taxon>
    </lineage>
</organism>
<keyword evidence="3" id="KW-1185">Reference proteome</keyword>
<evidence type="ECO:0000313" key="2">
    <source>
        <dbReference type="EMBL" id="KAK1297568.1"/>
    </source>
</evidence>
<reference evidence="2" key="2">
    <citation type="submission" date="2023-06" db="EMBL/GenBank/DDBJ databases">
        <authorList>
            <person name="Ma L."/>
            <person name="Liu K.-W."/>
            <person name="Li Z."/>
            <person name="Hsiao Y.-Y."/>
            <person name="Qi Y."/>
            <person name="Fu T."/>
            <person name="Tang G."/>
            <person name="Zhang D."/>
            <person name="Sun W.-H."/>
            <person name="Liu D.-K."/>
            <person name="Li Y."/>
            <person name="Chen G.-Z."/>
            <person name="Liu X.-D."/>
            <person name="Liao X.-Y."/>
            <person name="Jiang Y.-T."/>
            <person name="Yu X."/>
            <person name="Hao Y."/>
            <person name="Huang J."/>
            <person name="Zhao X.-W."/>
            <person name="Ke S."/>
            <person name="Chen Y.-Y."/>
            <person name="Wu W.-L."/>
            <person name="Hsu J.-L."/>
            <person name="Lin Y.-F."/>
            <person name="Huang M.-D."/>
            <person name="Li C.-Y."/>
            <person name="Huang L."/>
            <person name="Wang Z.-W."/>
            <person name="Zhao X."/>
            <person name="Zhong W.-Y."/>
            <person name="Peng D.-H."/>
            <person name="Ahmad S."/>
            <person name="Lan S."/>
            <person name="Zhang J.-S."/>
            <person name="Tsai W.-C."/>
            <person name="Van De Peer Y."/>
            <person name="Liu Z.-J."/>
        </authorList>
    </citation>
    <scope>NUCLEOTIDE SEQUENCE</scope>
    <source>
        <strain evidence="2">CP</strain>
        <tissue evidence="2">Leaves</tissue>
    </source>
</reference>
<dbReference type="AlphaFoldDB" id="A0AAV9D8P9"/>
<dbReference type="Proteomes" id="UP001180020">
    <property type="component" value="Unassembled WGS sequence"/>
</dbReference>
<protein>
    <submittedName>
        <fullName evidence="2">Uncharacterized protein</fullName>
    </submittedName>
</protein>
<proteinExistence type="predicted"/>
<dbReference type="EMBL" id="JAUJYO010000015">
    <property type="protein sequence ID" value="KAK1297568.1"/>
    <property type="molecule type" value="Genomic_DNA"/>
</dbReference>
<accession>A0AAV9D8P9</accession>
<feature type="region of interest" description="Disordered" evidence="1">
    <location>
        <begin position="63"/>
        <end position="90"/>
    </location>
</feature>
<reference evidence="2" key="1">
    <citation type="journal article" date="2023" name="Nat. Commun.">
        <title>Diploid and tetraploid genomes of Acorus and the evolution of monocots.</title>
        <authorList>
            <person name="Ma L."/>
            <person name="Liu K.W."/>
            <person name="Li Z."/>
            <person name="Hsiao Y.Y."/>
            <person name="Qi Y."/>
            <person name="Fu T."/>
            <person name="Tang G.D."/>
            <person name="Zhang D."/>
            <person name="Sun W.H."/>
            <person name="Liu D.K."/>
            <person name="Li Y."/>
            <person name="Chen G.Z."/>
            <person name="Liu X.D."/>
            <person name="Liao X.Y."/>
            <person name="Jiang Y.T."/>
            <person name="Yu X."/>
            <person name="Hao Y."/>
            <person name="Huang J."/>
            <person name="Zhao X.W."/>
            <person name="Ke S."/>
            <person name="Chen Y.Y."/>
            <person name="Wu W.L."/>
            <person name="Hsu J.L."/>
            <person name="Lin Y.F."/>
            <person name="Huang M.D."/>
            <person name="Li C.Y."/>
            <person name="Huang L."/>
            <person name="Wang Z.W."/>
            <person name="Zhao X."/>
            <person name="Zhong W.Y."/>
            <person name="Peng D.H."/>
            <person name="Ahmad S."/>
            <person name="Lan S."/>
            <person name="Zhang J.S."/>
            <person name="Tsai W.C."/>
            <person name="Van de Peer Y."/>
            <person name="Liu Z.J."/>
        </authorList>
    </citation>
    <scope>NUCLEOTIDE SEQUENCE</scope>
    <source>
        <strain evidence="2">CP</strain>
    </source>
</reference>
<gene>
    <name evidence="2" type="ORF">QJS10_CPB15g00169</name>
</gene>
<comment type="caution">
    <text evidence="2">The sequence shown here is derived from an EMBL/GenBank/DDBJ whole genome shotgun (WGS) entry which is preliminary data.</text>
</comment>
<name>A0AAV9D8P9_ACOCL</name>
<sequence length="101" mass="10503">MAAGALSLAASAFASPKRTEREGSSSGPLPCLLRRPISSSSLSSLQFPSLYISTVELNNRPNRLSVHCTGSSSSSSPPPPPRKSSTTVSTKLYVSGLSLHT</sequence>
<evidence type="ECO:0000256" key="1">
    <source>
        <dbReference type="SAM" id="MobiDB-lite"/>
    </source>
</evidence>